<evidence type="ECO:0000313" key="2">
    <source>
        <dbReference type="Proteomes" id="UP001172102"/>
    </source>
</evidence>
<dbReference type="AlphaFoldDB" id="A0AA40AP69"/>
<keyword evidence="2" id="KW-1185">Reference proteome</keyword>
<reference evidence="1" key="1">
    <citation type="submission" date="2023-06" db="EMBL/GenBank/DDBJ databases">
        <title>Genome-scale phylogeny and comparative genomics of the fungal order Sordariales.</title>
        <authorList>
            <consortium name="Lawrence Berkeley National Laboratory"/>
            <person name="Hensen N."/>
            <person name="Bonometti L."/>
            <person name="Westerberg I."/>
            <person name="Brannstrom I.O."/>
            <person name="Guillou S."/>
            <person name="Cros-Aarteil S."/>
            <person name="Calhoun S."/>
            <person name="Haridas S."/>
            <person name="Kuo A."/>
            <person name="Mondo S."/>
            <person name="Pangilinan J."/>
            <person name="Riley R."/>
            <person name="Labutti K."/>
            <person name="Andreopoulos B."/>
            <person name="Lipzen A."/>
            <person name="Chen C."/>
            <person name="Yanf M."/>
            <person name="Daum C."/>
            <person name="Ng V."/>
            <person name="Clum A."/>
            <person name="Steindorff A."/>
            <person name="Ohm R."/>
            <person name="Martin F."/>
            <person name="Silar P."/>
            <person name="Natvig D."/>
            <person name="Lalanne C."/>
            <person name="Gautier V."/>
            <person name="Ament-Velasquez S.L."/>
            <person name="Kruys A."/>
            <person name="Hutchinson M.I."/>
            <person name="Powell A.J."/>
            <person name="Barry K."/>
            <person name="Miller A.N."/>
            <person name="Grigoriev I.V."/>
            <person name="Debuchy R."/>
            <person name="Gladieux P."/>
            <person name="Thoren M.H."/>
            <person name="Johannesson H."/>
        </authorList>
    </citation>
    <scope>NUCLEOTIDE SEQUENCE</scope>
    <source>
        <strain evidence="1">SMH4607-1</strain>
    </source>
</reference>
<sequence>MVMETEMVITGAIGAHRRSNELLLASEQAPGPGLCGIGHISVPRQQHVESASSSDPCHQAAVLSAQKYGTIYWISRSEAMGSF</sequence>
<dbReference type="EMBL" id="JAUKUA010000003">
    <property type="protein sequence ID" value="KAK0719417.1"/>
    <property type="molecule type" value="Genomic_DNA"/>
</dbReference>
<dbReference type="Proteomes" id="UP001172102">
    <property type="component" value="Unassembled WGS sequence"/>
</dbReference>
<accession>A0AA40AP69</accession>
<name>A0AA40AP69_9PEZI</name>
<comment type="caution">
    <text evidence="1">The sequence shown here is derived from an EMBL/GenBank/DDBJ whole genome shotgun (WGS) entry which is preliminary data.</text>
</comment>
<gene>
    <name evidence="1" type="ORF">B0H67DRAFT_573076</name>
</gene>
<protein>
    <submittedName>
        <fullName evidence="1">Uncharacterized protein</fullName>
    </submittedName>
</protein>
<evidence type="ECO:0000313" key="1">
    <source>
        <dbReference type="EMBL" id="KAK0719417.1"/>
    </source>
</evidence>
<organism evidence="1 2">
    <name type="scientific">Lasiosphaeris hirsuta</name>
    <dbReference type="NCBI Taxonomy" id="260670"/>
    <lineage>
        <taxon>Eukaryota</taxon>
        <taxon>Fungi</taxon>
        <taxon>Dikarya</taxon>
        <taxon>Ascomycota</taxon>
        <taxon>Pezizomycotina</taxon>
        <taxon>Sordariomycetes</taxon>
        <taxon>Sordariomycetidae</taxon>
        <taxon>Sordariales</taxon>
        <taxon>Lasiosphaeriaceae</taxon>
        <taxon>Lasiosphaeris</taxon>
    </lineage>
</organism>
<proteinExistence type="predicted"/>